<dbReference type="SUPFAM" id="SSF54695">
    <property type="entry name" value="POZ domain"/>
    <property type="match status" value="1"/>
</dbReference>
<reference evidence="2 3" key="1">
    <citation type="journal article" date="2013" name="Proc. Natl. Acad. Sci. U.S.A.">
        <title>Genome of an arbuscular mycorrhizal fungus provides insight into the oldest plant symbiosis.</title>
        <authorList>
            <person name="Tisserant E."/>
            <person name="Malbreil M."/>
            <person name="Kuo A."/>
            <person name="Kohler A."/>
            <person name="Symeonidi A."/>
            <person name="Balestrini R."/>
            <person name="Charron P."/>
            <person name="Duensing N."/>
            <person name="Frei Dit Frey N."/>
            <person name="Gianinazzi-Pearson V."/>
            <person name="Gilbert L.B."/>
            <person name="Handa Y."/>
            <person name="Herr J.R."/>
            <person name="Hijri M."/>
            <person name="Koul R."/>
            <person name="Kawaguchi M."/>
            <person name="Krajinski F."/>
            <person name="Lammers P.J."/>
            <person name="Masclaux F.G."/>
            <person name="Murat C."/>
            <person name="Morin E."/>
            <person name="Ndikumana S."/>
            <person name="Pagni M."/>
            <person name="Petitpierre D."/>
            <person name="Requena N."/>
            <person name="Rosikiewicz P."/>
            <person name="Riley R."/>
            <person name="Saito K."/>
            <person name="San Clemente H."/>
            <person name="Shapiro H."/>
            <person name="van Tuinen D."/>
            <person name="Becard G."/>
            <person name="Bonfante P."/>
            <person name="Paszkowski U."/>
            <person name="Shachar-Hill Y.Y."/>
            <person name="Tuskan G.A."/>
            <person name="Young P.W."/>
            <person name="Sanders I.R."/>
            <person name="Henrissat B."/>
            <person name="Rensing S.A."/>
            <person name="Grigoriev I.V."/>
            <person name="Corradi N."/>
            <person name="Roux C."/>
            <person name="Martin F."/>
        </authorList>
    </citation>
    <scope>NUCLEOTIDE SEQUENCE [LARGE SCALE GENOMIC DNA]</scope>
    <source>
        <strain evidence="2 3">DAOM 197198</strain>
    </source>
</reference>
<organism evidence="2 3">
    <name type="scientific">Rhizophagus irregularis (strain DAOM 181602 / DAOM 197198 / MUCL 43194)</name>
    <name type="common">Arbuscular mycorrhizal fungus</name>
    <name type="synonym">Glomus intraradices</name>
    <dbReference type="NCBI Taxonomy" id="747089"/>
    <lineage>
        <taxon>Eukaryota</taxon>
        <taxon>Fungi</taxon>
        <taxon>Fungi incertae sedis</taxon>
        <taxon>Mucoromycota</taxon>
        <taxon>Glomeromycotina</taxon>
        <taxon>Glomeromycetes</taxon>
        <taxon>Glomerales</taxon>
        <taxon>Glomeraceae</taxon>
        <taxon>Rhizophagus</taxon>
    </lineage>
</organism>
<comment type="caution">
    <text evidence="2">The sequence shown here is derived from an EMBL/GenBank/DDBJ whole genome shotgun (WGS) entry which is preliminary data.</text>
</comment>
<dbReference type="EMBL" id="AUPC02000022">
    <property type="protein sequence ID" value="POG79839.1"/>
    <property type="molecule type" value="Genomic_DNA"/>
</dbReference>
<reference evidence="2 3" key="2">
    <citation type="journal article" date="2018" name="New Phytol.">
        <title>High intraspecific genome diversity in the model arbuscular mycorrhizal symbiont Rhizophagus irregularis.</title>
        <authorList>
            <person name="Chen E.C.H."/>
            <person name="Morin E."/>
            <person name="Beaudet D."/>
            <person name="Noel J."/>
            <person name="Yildirir G."/>
            <person name="Ndikumana S."/>
            <person name="Charron P."/>
            <person name="St-Onge C."/>
            <person name="Giorgi J."/>
            <person name="Kruger M."/>
            <person name="Marton T."/>
            <person name="Ropars J."/>
            <person name="Grigoriev I.V."/>
            <person name="Hainaut M."/>
            <person name="Henrissat B."/>
            <person name="Roux C."/>
            <person name="Martin F."/>
            <person name="Corradi N."/>
        </authorList>
    </citation>
    <scope>NUCLEOTIDE SEQUENCE [LARGE SCALE GENOMIC DNA]</scope>
    <source>
        <strain evidence="2 3">DAOM 197198</strain>
    </source>
</reference>
<name>A0A2P4QQA6_RHIID</name>
<evidence type="ECO:0000313" key="3">
    <source>
        <dbReference type="Proteomes" id="UP000018888"/>
    </source>
</evidence>
<dbReference type="PANTHER" id="PTHR24413">
    <property type="entry name" value="SPECKLE-TYPE POZ PROTEIN"/>
    <property type="match status" value="1"/>
</dbReference>
<keyword evidence="3" id="KW-1185">Reference proteome</keyword>
<accession>A0A2P4QQA6</accession>
<evidence type="ECO:0000259" key="1">
    <source>
        <dbReference type="PROSITE" id="PS50097"/>
    </source>
</evidence>
<protein>
    <submittedName>
        <fullName evidence="2">BTB/POZ protein</fullName>
    </submittedName>
</protein>
<dbReference type="InterPro" id="IPR000210">
    <property type="entry name" value="BTB/POZ_dom"/>
</dbReference>
<dbReference type="Proteomes" id="UP000018888">
    <property type="component" value="Unassembled WGS sequence"/>
</dbReference>
<dbReference type="AlphaFoldDB" id="A0A2P4QQA6"/>
<dbReference type="Gene3D" id="3.30.710.10">
    <property type="entry name" value="Potassium Channel Kv1.1, Chain A"/>
    <property type="match status" value="1"/>
</dbReference>
<proteinExistence type="predicted"/>
<feature type="domain" description="BTB" evidence="1">
    <location>
        <begin position="20"/>
        <end position="88"/>
    </location>
</feature>
<dbReference type="SMART" id="SM00225">
    <property type="entry name" value="BTB"/>
    <property type="match status" value="1"/>
</dbReference>
<evidence type="ECO:0000313" key="2">
    <source>
        <dbReference type="EMBL" id="POG79839.1"/>
    </source>
</evidence>
<dbReference type="PROSITE" id="PS50097">
    <property type="entry name" value="BTB"/>
    <property type="match status" value="1"/>
</dbReference>
<dbReference type="Pfam" id="PF00651">
    <property type="entry name" value="BTB"/>
    <property type="match status" value="1"/>
</dbReference>
<gene>
    <name evidence="2" type="ORF">GLOIN_2v1869499</name>
</gene>
<dbReference type="InterPro" id="IPR011333">
    <property type="entry name" value="SKP1/BTB/POZ_sf"/>
</dbReference>
<sequence length="117" mass="13687">MRGCSLEQDLKLLINNSKYSDIEIICEDEKKLYGCRAILAARSEVFDRLLYNGMKESYDKQISFPKINSIGIEVILEYIYTGFIKEESLTKDNMIEIFYAADYFQLSDLKDFVKKCH</sequence>